<protein>
    <recommendedName>
        <fullName evidence="4">AP2/ERF domain-containing protein</fullName>
    </recommendedName>
</protein>
<dbReference type="Pfam" id="PF07463">
    <property type="entry name" value="NUMOD4"/>
    <property type="match status" value="1"/>
</dbReference>
<dbReference type="InterPro" id="IPR044925">
    <property type="entry name" value="His-Me_finger_sf"/>
</dbReference>
<dbReference type="Gene3D" id="3.90.75.20">
    <property type="match status" value="1"/>
</dbReference>
<reference evidence="5 6" key="1">
    <citation type="submission" date="2019-08" db="EMBL/GenBank/DDBJ databases">
        <authorList>
            <person name="Shi S."/>
        </authorList>
    </citation>
    <scope>NUCLEOTIDE SEQUENCE [LARGE SCALE GENOMIC DNA]</scope>
    <source>
        <strain evidence="5 6">GY10130</strain>
    </source>
</reference>
<keyword evidence="3" id="KW-0804">Transcription</keyword>
<dbReference type="SUPFAM" id="SSF54171">
    <property type="entry name" value="DNA-binding domain"/>
    <property type="match status" value="1"/>
</dbReference>
<dbReference type="PROSITE" id="PS51032">
    <property type="entry name" value="AP2_ERF"/>
    <property type="match status" value="1"/>
</dbReference>
<gene>
    <name evidence="5" type="ORF">FVR03_16800</name>
</gene>
<dbReference type="GO" id="GO:0003677">
    <property type="term" value="F:DNA binding"/>
    <property type="evidence" value="ECO:0007669"/>
    <property type="project" value="UniProtKB-KW"/>
</dbReference>
<dbReference type="EMBL" id="VRTY01000070">
    <property type="protein sequence ID" value="TXK36801.1"/>
    <property type="molecule type" value="Genomic_DNA"/>
</dbReference>
<keyword evidence="2" id="KW-0238">DNA-binding</keyword>
<keyword evidence="1" id="KW-0805">Transcription regulation</keyword>
<evidence type="ECO:0000259" key="4">
    <source>
        <dbReference type="PROSITE" id="PS51032"/>
    </source>
</evidence>
<dbReference type="InterPro" id="IPR016177">
    <property type="entry name" value="DNA-bd_dom_sf"/>
</dbReference>
<dbReference type="RefSeq" id="WP_147922922.1">
    <property type="nucleotide sequence ID" value="NZ_VRTY01000070.1"/>
</dbReference>
<evidence type="ECO:0000313" key="5">
    <source>
        <dbReference type="EMBL" id="TXK36801.1"/>
    </source>
</evidence>
<name>A0A5C8JHF1_9BACT</name>
<dbReference type="AlphaFoldDB" id="A0A5C8JHF1"/>
<accession>A0A5C8JHF1</accession>
<organism evidence="5 6">
    <name type="scientific">Pontibacter qinzhouensis</name>
    <dbReference type="NCBI Taxonomy" id="2603253"/>
    <lineage>
        <taxon>Bacteria</taxon>
        <taxon>Pseudomonadati</taxon>
        <taxon>Bacteroidota</taxon>
        <taxon>Cytophagia</taxon>
        <taxon>Cytophagales</taxon>
        <taxon>Hymenobacteraceae</taxon>
        <taxon>Pontibacter</taxon>
    </lineage>
</organism>
<comment type="caution">
    <text evidence="5">The sequence shown here is derived from an EMBL/GenBank/DDBJ whole genome shotgun (WGS) entry which is preliminary data.</text>
</comment>
<dbReference type="GO" id="GO:0003700">
    <property type="term" value="F:DNA-binding transcription factor activity"/>
    <property type="evidence" value="ECO:0007669"/>
    <property type="project" value="InterPro"/>
</dbReference>
<dbReference type="GO" id="GO:0016788">
    <property type="term" value="F:hydrolase activity, acting on ester bonds"/>
    <property type="evidence" value="ECO:0007669"/>
    <property type="project" value="InterPro"/>
</dbReference>
<dbReference type="Proteomes" id="UP000321926">
    <property type="component" value="Unassembled WGS sequence"/>
</dbReference>
<dbReference type="InterPro" id="IPR010902">
    <property type="entry name" value="NUMOD4"/>
</dbReference>
<proteinExistence type="predicted"/>
<evidence type="ECO:0000256" key="3">
    <source>
        <dbReference type="ARBA" id="ARBA00023163"/>
    </source>
</evidence>
<evidence type="ECO:0000256" key="1">
    <source>
        <dbReference type="ARBA" id="ARBA00023015"/>
    </source>
</evidence>
<dbReference type="OrthoDB" id="6631788at2"/>
<keyword evidence="6" id="KW-1185">Reference proteome</keyword>
<dbReference type="InterPro" id="IPR001471">
    <property type="entry name" value="AP2/ERF_dom"/>
</dbReference>
<dbReference type="SUPFAM" id="SSF54060">
    <property type="entry name" value="His-Me finger endonucleases"/>
    <property type="match status" value="1"/>
</dbReference>
<evidence type="ECO:0000313" key="6">
    <source>
        <dbReference type="Proteomes" id="UP000321926"/>
    </source>
</evidence>
<sequence>MNNIENWKDIDGYDGDYQVSNIGRVKSLKKVKEVILKANINQEGYSSFVGVSFRKDNKKWISQIFINGKLNRFGNFLTETEAARAYDNALIELGLAPINFPHN</sequence>
<evidence type="ECO:0000256" key="2">
    <source>
        <dbReference type="ARBA" id="ARBA00023125"/>
    </source>
</evidence>
<feature type="domain" description="AP2/ERF" evidence="4">
    <location>
        <begin position="47"/>
        <end position="103"/>
    </location>
</feature>